<feature type="transmembrane region" description="Helical" evidence="1">
    <location>
        <begin position="26"/>
        <end position="46"/>
    </location>
</feature>
<dbReference type="STRING" id="558155.SAMN04487911_10126"/>
<proteinExistence type="predicted"/>
<keyword evidence="1" id="KW-0812">Transmembrane</keyword>
<dbReference type="Pfam" id="PF20532">
    <property type="entry name" value="DUF6747"/>
    <property type="match status" value="1"/>
</dbReference>
<evidence type="ECO:0000313" key="3">
    <source>
        <dbReference type="Proteomes" id="UP000184231"/>
    </source>
</evidence>
<name>A0A1M6A0Z5_9FLAO</name>
<sequence>MKKVLLMKEIYLEAFKNLGHIILKQYFKAFSIFCFCLIALVIYAFLFRVFTGFSF</sequence>
<dbReference type="AlphaFoldDB" id="A0A1M6A0Z5"/>
<dbReference type="InterPro" id="IPR046635">
    <property type="entry name" value="DUF6747"/>
</dbReference>
<keyword evidence="1" id="KW-0472">Membrane</keyword>
<keyword evidence="1" id="KW-1133">Transmembrane helix</keyword>
<dbReference type="EMBL" id="FQYX01000001">
    <property type="protein sequence ID" value="SHI30191.1"/>
    <property type="molecule type" value="Genomic_DNA"/>
</dbReference>
<evidence type="ECO:0000313" key="2">
    <source>
        <dbReference type="EMBL" id="SHI30191.1"/>
    </source>
</evidence>
<dbReference type="RefSeq" id="WP_178338822.1">
    <property type="nucleotide sequence ID" value="NZ_FQYX01000001.1"/>
</dbReference>
<keyword evidence="3" id="KW-1185">Reference proteome</keyword>
<protein>
    <submittedName>
        <fullName evidence="2">Uncharacterized protein</fullName>
    </submittedName>
</protein>
<organism evidence="2 3">
    <name type="scientific">Arenibacter nanhaiticus</name>
    <dbReference type="NCBI Taxonomy" id="558155"/>
    <lineage>
        <taxon>Bacteria</taxon>
        <taxon>Pseudomonadati</taxon>
        <taxon>Bacteroidota</taxon>
        <taxon>Flavobacteriia</taxon>
        <taxon>Flavobacteriales</taxon>
        <taxon>Flavobacteriaceae</taxon>
        <taxon>Arenibacter</taxon>
    </lineage>
</organism>
<gene>
    <name evidence="2" type="ORF">SAMN04487911_10126</name>
</gene>
<accession>A0A1M6A0Z5</accession>
<evidence type="ECO:0000256" key="1">
    <source>
        <dbReference type="SAM" id="Phobius"/>
    </source>
</evidence>
<reference evidence="2 3" key="1">
    <citation type="submission" date="2016-11" db="EMBL/GenBank/DDBJ databases">
        <authorList>
            <person name="Jaros S."/>
            <person name="Januszkiewicz K."/>
            <person name="Wedrychowicz H."/>
        </authorList>
    </citation>
    <scope>NUCLEOTIDE SEQUENCE [LARGE SCALE GENOMIC DNA]</scope>
    <source>
        <strain evidence="2 3">CGMCC 1.8863</strain>
    </source>
</reference>
<dbReference type="Proteomes" id="UP000184231">
    <property type="component" value="Unassembled WGS sequence"/>
</dbReference>